<dbReference type="GO" id="GO:0071949">
    <property type="term" value="F:FAD binding"/>
    <property type="evidence" value="ECO:0007669"/>
    <property type="project" value="InterPro"/>
</dbReference>
<proteinExistence type="inferred from homology"/>
<accession>A0AAD6ZFN5</accession>
<feature type="domain" description="FAD-binding" evidence="6">
    <location>
        <begin position="10"/>
        <end position="367"/>
    </location>
</feature>
<keyword evidence="3" id="KW-0274">FAD</keyword>
<dbReference type="GO" id="GO:0004497">
    <property type="term" value="F:monooxygenase activity"/>
    <property type="evidence" value="ECO:0007669"/>
    <property type="project" value="UniProtKB-KW"/>
</dbReference>
<dbReference type="InterPro" id="IPR050493">
    <property type="entry name" value="FAD-dep_Monooxygenase_BioMet"/>
</dbReference>
<gene>
    <name evidence="7" type="ORF">DFH08DRAFT_1034681</name>
</gene>
<evidence type="ECO:0000256" key="3">
    <source>
        <dbReference type="ARBA" id="ARBA00022827"/>
    </source>
</evidence>
<dbReference type="PANTHER" id="PTHR13789:SF314">
    <property type="entry name" value="FAD-BINDING DOMAIN-CONTAINING PROTEIN"/>
    <property type="match status" value="1"/>
</dbReference>
<keyword evidence="8" id="KW-1185">Reference proteome</keyword>
<dbReference type="Proteomes" id="UP001218218">
    <property type="component" value="Unassembled WGS sequence"/>
</dbReference>
<keyword evidence="2" id="KW-0285">Flavoprotein</keyword>
<evidence type="ECO:0000313" key="8">
    <source>
        <dbReference type="Proteomes" id="UP001218218"/>
    </source>
</evidence>
<evidence type="ECO:0000256" key="4">
    <source>
        <dbReference type="ARBA" id="ARBA00023002"/>
    </source>
</evidence>
<evidence type="ECO:0000256" key="5">
    <source>
        <dbReference type="ARBA" id="ARBA00023033"/>
    </source>
</evidence>
<organism evidence="7 8">
    <name type="scientific">Mycena albidolilacea</name>
    <dbReference type="NCBI Taxonomy" id="1033008"/>
    <lineage>
        <taxon>Eukaryota</taxon>
        <taxon>Fungi</taxon>
        <taxon>Dikarya</taxon>
        <taxon>Basidiomycota</taxon>
        <taxon>Agaricomycotina</taxon>
        <taxon>Agaricomycetes</taxon>
        <taxon>Agaricomycetidae</taxon>
        <taxon>Agaricales</taxon>
        <taxon>Marasmiineae</taxon>
        <taxon>Mycenaceae</taxon>
        <taxon>Mycena</taxon>
    </lineage>
</organism>
<keyword evidence="4" id="KW-0560">Oxidoreductase</keyword>
<name>A0AAD6ZFN5_9AGAR</name>
<comment type="similarity">
    <text evidence="1">Belongs to the paxM FAD-dependent monooxygenase family.</text>
</comment>
<dbReference type="PRINTS" id="PR00420">
    <property type="entry name" value="RNGMNOXGNASE"/>
</dbReference>
<evidence type="ECO:0000313" key="7">
    <source>
        <dbReference type="EMBL" id="KAJ7320825.1"/>
    </source>
</evidence>
<sequence>MTSNSAGLRILIVGGGLAGWAAASFLREQNDVTVLERSKLDFSRNDYAIGVAPNTHRLLLEQGIEDSHLKATDLTYARSLGVGCNSFQIWACDAEGKLVRETISESLARFLATGDRRPGKPAHVIEEAKITAIDVVQGIITTEGGGTYSGDLIIGADGINSAVRAAVLSAHSGSVDVAGGAAAVPSGLAAYLCTVPKAMLRDDPVLAFQTGEKSGMAAFLGTHPRKRVLVLPADSENFQIVAYHPEDRWVERFTQSRSSIIKDVPTERAVEDFVDFHPSVQKMLASAITLDVWRIRDLDQLPVWHSGKAILIGDAAHAVTPHSGHGFNIAIEDGEALGYFLRDVTSAAQIPAALANFETIRIPRAHMVQLASRHLGGLLSEEEQKKVGRFDYGAFIAKVHGYTSAKETWEALKAGE</sequence>
<evidence type="ECO:0000256" key="2">
    <source>
        <dbReference type="ARBA" id="ARBA00022630"/>
    </source>
</evidence>
<comment type="caution">
    <text evidence="7">The sequence shown here is derived from an EMBL/GenBank/DDBJ whole genome shotgun (WGS) entry which is preliminary data.</text>
</comment>
<evidence type="ECO:0000256" key="1">
    <source>
        <dbReference type="ARBA" id="ARBA00007992"/>
    </source>
</evidence>
<protein>
    <recommendedName>
        <fullName evidence="6">FAD-binding domain-containing protein</fullName>
    </recommendedName>
</protein>
<dbReference type="EMBL" id="JARIHO010000053">
    <property type="protein sequence ID" value="KAJ7320825.1"/>
    <property type="molecule type" value="Genomic_DNA"/>
</dbReference>
<dbReference type="InterPro" id="IPR002938">
    <property type="entry name" value="FAD-bd"/>
</dbReference>
<dbReference type="AlphaFoldDB" id="A0AAD6ZFN5"/>
<evidence type="ECO:0000259" key="6">
    <source>
        <dbReference type="Pfam" id="PF01494"/>
    </source>
</evidence>
<dbReference type="PANTHER" id="PTHR13789">
    <property type="entry name" value="MONOOXYGENASE"/>
    <property type="match status" value="1"/>
</dbReference>
<dbReference type="Pfam" id="PF01494">
    <property type="entry name" value="FAD_binding_3"/>
    <property type="match status" value="1"/>
</dbReference>
<reference evidence="7" key="1">
    <citation type="submission" date="2023-03" db="EMBL/GenBank/DDBJ databases">
        <title>Massive genome expansion in bonnet fungi (Mycena s.s.) driven by repeated elements and novel gene families across ecological guilds.</title>
        <authorList>
            <consortium name="Lawrence Berkeley National Laboratory"/>
            <person name="Harder C.B."/>
            <person name="Miyauchi S."/>
            <person name="Viragh M."/>
            <person name="Kuo A."/>
            <person name="Thoen E."/>
            <person name="Andreopoulos B."/>
            <person name="Lu D."/>
            <person name="Skrede I."/>
            <person name="Drula E."/>
            <person name="Henrissat B."/>
            <person name="Morin E."/>
            <person name="Kohler A."/>
            <person name="Barry K."/>
            <person name="LaButti K."/>
            <person name="Morin E."/>
            <person name="Salamov A."/>
            <person name="Lipzen A."/>
            <person name="Mereny Z."/>
            <person name="Hegedus B."/>
            <person name="Baldrian P."/>
            <person name="Stursova M."/>
            <person name="Weitz H."/>
            <person name="Taylor A."/>
            <person name="Grigoriev I.V."/>
            <person name="Nagy L.G."/>
            <person name="Martin F."/>
            <person name="Kauserud H."/>
        </authorList>
    </citation>
    <scope>NUCLEOTIDE SEQUENCE</scope>
    <source>
        <strain evidence="7">CBHHK002</strain>
    </source>
</reference>
<keyword evidence="5" id="KW-0503">Monooxygenase</keyword>
<dbReference type="SUPFAM" id="SSF51905">
    <property type="entry name" value="FAD/NAD(P)-binding domain"/>
    <property type="match status" value="1"/>
</dbReference>
<dbReference type="Gene3D" id="3.50.50.60">
    <property type="entry name" value="FAD/NAD(P)-binding domain"/>
    <property type="match status" value="1"/>
</dbReference>
<dbReference type="InterPro" id="IPR036188">
    <property type="entry name" value="FAD/NAD-bd_sf"/>
</dbReference>